<dbReference type="Proteomes" id="UP001215551">
    <property type="component" value="Segment"/>
</dbReference>
<name>A0AAE7WB39_9CAUD</name>
<accession>A0AAE7WB39</accession>
<dbReference type="EMBL" id="MZ616364">
    <property type="protein sequence ID" value="QYC51652.1"/>
    <property type="molecule type" value="Genomic_DNA"/>
</dbReference>
<gene>
    <name evidence="1" type="ORF">key_161</name>
</gene>
<reference evidence="2" key="1">
    <citation type="journal article" date="2023" name="Virus Res">
        <title>Broad-host-range lytic Erwinia phage Key with exopolysaccharide degrading activity.</title>
        <authorList>
            <person name="Zlatohurska M."/>
            <person name="Gorb T."/>
            <person name="Romaniuk L."/>
            <person name="Shenderovska N."/>
            <person name="Faidiuk Y."/>
            <person name="Zhuminska G."/>
            <person name="Hubar Y."/>
            <person name="Hubar O."/>
            <person name="Kropinski A.M."/>
            <person name="Kushkina A."/>
            <person name="Tovkach F."/>
        </authorList>
    </citation>
    <scope>NUCLEOTIDE SEQUENCE [LARGE SCALE GENOMIC DNA]</scope>
</reference>
<proteinExistence type="predicted"/>
<protein>
    <submittedName>
        <fullName evidence="1">Uncharacterized protein</fullName>
    </submittedName>
</protein>
<keyword evidence="2" id="KW-1185">Reference proteome</keyword>
<organism evidence="1 2">
    <name type="scientific">Erwinia phage KEY</name>
    <dbReference type="NCBI Taxonomy" id="2821255"/>
    <lineage>
        <taxon>Viruses</taxon>
        <taxon>Duplodnaviria</taxon>
        <taxon>Heunggongvirae</taxon>
        <taxon>Uroviricota</taxon>
        <taxon>Caudoviricetes</taxon>
        <taxon>Demerecviridae</taxon>
        <taxon>Keyvirus</taxon>
        <taxon>Keyvirus key</taxon>
    </lineage>
</organism>
<sequence length="39" mass="4920">MDRWVTRQWVSRFIQVRMVKRFYGRLRRTEGTFVDVDLD</sequence>
<evidence type="ECO:0000313" key="1">
    <source>
        <dbReference type="EMBL" id="QYC51652.1"/>
    </source>
</evidence>
<evidence type="ECO:0000313" key="2">
    <source>
        <dbReference type="Proteomes" id="UP001215551"/>
    </source>
</evidence>